<dbReference type="SMART" id="SM00219">
    <property type="entry name" value="TyrKc"/>
    <property type="match status" value="1"/>
</dbReference>
<dbReference type="InterPro" id="IPR000719">
    <property type="entry name" value="Prot_kinase_dom"/>
</dbReference>
<dbReference type="InterPro" id="IPR017441">
    <property type="entry name" value="Protein_kinase_ATP_BS"/>
</dbReference>
<feature type="domain" description="Protein kinase" evidence="8">
    <location>
        <begin position="616"/>
        <end position="871"/>
    </location>
</feature>
<feature type="region of interest" description="Disordered" evidence="6">
    <location>
        <begin position="127"/>
        <end position="151"/>
    </location>
</feature>
<dbReference type="SUPFAM" id="SSF53067">
    <property type="entry name" value="Actin-like ATPase domain"/>
    <property type="match status" value="2"/>
</dbReference>
<dbReference type="PROSITE" id="PS00109">
    <property type="entry name" value="PROTEIN_KINASE_TYR"/>
    <property type="match status" value="1"/>
</dbReference>
<organism evidence="9 10">
    <name type="scientific">Planoprotostelium fungivorum</name>
    <dbReference type="NCBI Taxonomy" id="1890364"/>
    <lineage>
        <taxon>Eukaryota</taxon>
        <taxon>Amoebozoa</taxon>
        <taxon>Evosea</taxon>
        <taxon>Variosea</taxon>
        <taxon>Cavosteliida</taxon>
        <taxon>Cavosteliaceae</taxon>
        <taxon>Planoprotostelium</taxon>
    </lineage>
</organism>
<reference evidence="9 10" key="1">
    <citation type="journal article" date="2018" name="Genome Biol. Evol.">
        <title>Multiple Roots of Fruiting Body Formation in Amoebozoa.</title>
        <authorList>
            <person name="Hillmann F."/>
            <person name="Forbes G."/>
            <person name="Novohradska S."/>
            <person name="Ferling I."/>
            <person name="Riege K."/>
            <person name="Groth M."/>
            <person name="Westermann M."/>
            <person name="Marz M."/>
            <person name="Spaller T."/>
            <person name="Winckler T."/>
            <person name="Schaap P."/>
            <person name="Glockner G."/>
        </authorList>
    </citation>
    <scope>NUCLEOTIDE SEQUENCE [LARGE SCALE GENOMIC DNA]</scope>
    <source>
        <strain evidence="9 10">Jena</strain>
    </source>
</reference>
<dbReference type="SUPFAM" id="SSF56112">
    <property type="entry name" value="Protein kinase-like (PK-like)"/>
    <property type="match status" value="1"/>
</dbReference>
<dbReference type="Pfam" id="PF01869">
    <property type="entry name" value="BcrAD_BadFG"/>
    <property type="match status" value="1"/>
</dbReference>
<name>A0A2P6NDQ3_9EUKA</name>
<dbReference type="Pfam" id="PF07714">
    <property type="entry name" value="PK_Tyr_Ser-Thr"/>
    <property type="match status" value="1"/>
</dbReference>
<feature type="compositionally biased region" description="Polar residues" evidence="6">
    <location>
        <begin position="140"/>
        <end position="151"/>
    </location>
</feature>
<dbReference type="PANTHER" id="PTHR43190:SF3">
    <property type="entry name" value="N-ACETYL-D-GLUCOSAMINE KINASE"/>
    <property type="match status" value="1"/>
</dbReference>
<feature type="transmembrane region" description="Helical" evidence="7">
    <location>
        <begin position="529"/>
        <end position="549"/>
    </location>
</feature>
<keyword evidence="7" id="KW-1133">Transmembrane helix</keyword>
<evidence type="ECO:0000256" key="1">
    <source>
        <dbReference type="ARBA" id="ARBA00006198"/>
    </source>
</evidence>
<dbReference type="Gene3D" id="1.10.510.10">
    <property type="entry name" value="Transferase(Phosphotransferase) domain 1"/>
    <property type="match status" value="1"/>
</dbReference>
<dbReference type="InterPro" id="IPR043129">
    <property type="entry name" value="ATPase_NBD"/>
</dbReference>
<dbReference type="PROSITE" id="PS50011">
    <property type="entry name" value="PROTEIN_KINASE_DOM"/>
    <property type="match status" value="1"/>
</dbReference>
<dbReference type="EC" id="2.7.1.59" evidence="2"/>
<dbReference type="InterPro" id="IPR001245">
    <property type="entry name" value="Ser-Thr/Tyr_kinase_cat_dom"/>
</dbReference>
<dbReference type="GO" id="GO:0005524">
    <property type="term" value="F:ATP binding"/>
    <property type="evidence" value="ECO:0007669"/>
    <property type="project" value="UniProtKB-UniRule"/>
</dbReference>
<evidence type="ECO:0000256" key="3">
    <source>
        <dbReference type="ARBA" id="ARBA00014974"/>
    </source>
</evidence>
<dbReference type="Proteomes" id="UP000241769">
    <property type="component" value="Unassembled WGS sequence"/>
</dbReference>
<dbReference type="GO" id="GO:0045127">
    <property type="term" value="F:N-acetylglucosamine kinase activity"/>
    <property type="evidence" value="ECO:0007669"/>
    <property type="project" value="UniProtKB-EC"/>
</dbReference>
<sequence length="1223" mass="135701">MYHDLGDLQIALFGVNAAINPMESCNTERHTARGSVVDTSLFVSSSLSSVALESKENGVSMRPHLLQFVVLLYLISGAGKRHEHDIVTTINASQFIAVGVIVLFVFKAVTEDITIYSAVSKRASAARTSSSMTPEMMERGNTTGSSDNEPMTDSSLVYAANPLMNDKTSTHNDRWRKFVSIPTVFIVAVLVFIAIIAISITLLSYNAQNNMVEDLTSQIQQEISKSYLSQVNDAFEEYKEWGEEIAAFVGYYIPPSTTPLALNESAYRQYPHIFQYLISSMTHRDIGSGFNIGFSNGKSFGGGYELFGVDIYDTVVINDTNYIWVSILPPSLNFSTIDYPDPHPFYRFSLGPDLTVQDCPTDSSTRYWSPLQPTPVNATSIEIAVIRGVRICYNKMLSYTINVTVKFTRFAKLLQQMVSQAQGRAFIVEKNGALVASTTGSKPFAFTSTGAIVRYFASNCTDDWIREAWRLYIDNPTASQTTHTIDGVDYFLLPSSFDSGDGISWITLHLVESEPYIGTIRVYNRRTGIIVGVVCAFAVVLAVLASFWITRPFTYLTKQLQKAARMQYTEDHISAPVLFEARRLHQAFETMKDAMMSFQRYIPEALVKTRMDYKDLKHLVEIGSGAYGIVFRAEWNDEIVAVKQMKMDRMGETQMSDFLSEVSILQRLPPHRNVVLFRAATFPPQPLSMITEFCGGGSLYAYLRNHPGMLPNEKLRLVTEIARGMRHLHQQKVVHRDLALRNILLSDQLEAKVSDFGLSRVNSNGDGSTTKSDVGPLKWMSPEAVTESRYSTKSDVFSFGVVVWEIFEEQDPFPEVTAVEAAFQVVNGQRLEFTNCPYPWLIRLVQSCWEKEPKNRPSFKYVLQAMINEAIPEDKEVEDDEEVQIPLVTVTVSPTQRRKRMSSTKPRIVIGFDGGATKTNVVAIDVTTAQVLAHWKGPCTNFNSVGPAAVKETIREGIVNVTRDAGSDESHVLGVGLGISGIDRPEDQELVKTWIHEMLPSHSDIAIGIYNDAIAALASGTDGILENGVVLISGTGVIAWGFDKDRKDLRAAGWGPLLGDEGAGYQIGYHVLTASVECADGRGPETTLLPAVLEQLKLKKPEDLIPWAYSSDRIQWAKFADLAPLAVIHMNKGDAVATKIVEKTVHHLLNAVSTVIRRLNLDKEEQFNVVLSGGNLTHDGSVYAKRITEGLRGSFGEKVKVTFPKIGPEVALAILLTKQNQLQ</sequence>
<proteinExistence type="inferred from homology"/>
<dbReference type="AlphaFoldDB" id="A0A2P6NDQ3"/>
<protein>
    <recommendedName>
        <fullName evidence="3">N-acetyl-D-glucosamine kinase</fullName>
        <ecNumber evidence="2">2.7.1.59</ecNumber>
    </recommendedName>
    <alternativeName>
        <fullName evidence="4">GlcNAc kinase</fullName>
    </alternativeName>
</protein>
<dbReference type="GO" id="GO:0004713">
    <property type="term" value="F:protein tyrosine kinase activity"/>
    <property type="evidence" value="ECO:0007669"/>
    <property type="project" value="InterPro"/>
</dbReference>
<dbReference type="InterPro" id="IPR002731">
    <property type="entry name" value="ATPase_BadF"/>
</dbReference>
<dbReference type="PANTHER" id="PTHR43190">
    <property type="entry name" value="N-ACETYL-D-GLUCOSAMINE KINASE"/>
    <property type="match status" value="1"/>
</dbReference>
<dbReference type="OrthoDB" id="311172at2759"/>
<evidence type="ECO:0000313" key="9">
    <source>
        <dbReference type="EMBL" id="PRP82088.1"/>
    </source>
</evidence>
<comment type="caution">
    <text evidence="9">The sequence shown here is derived from an EMBL/GenBank/DDBJ whole genome shotgun (WGS) entry which is preliminary data.</text>
</comment>
<dbReference type="EMBL" id="MDYQ01000111">
    <property type="protein sequence ID" value="PRP82088.1"/>
    <property type="molecule type" value="Genomic_DNA"/>
</dbReference>
<dbReference type="CDD" id="cd13999">
    <property type="entry name" value="STKc_MAP3K-like"/>
    <property type="match status" value="1"/>
</dbReference>
<comment type="similarity">
    <text evidence="1">Belongs to the eukaryotic-type N-acetylglucosamine kinase family.</text>
</comment>
<feature type="binding site" evidence="5">
    <location>
        <position position="643"/>
    </location>
    <ligand>
        <name>ATP</name>
        <dbReference type="ChEBI" id="CHEBI:30616"/>
    </ligand>
</feature>
<dbReference type="InterPro" id="IPR052519">
    <property type="entry name" value="Euk-type_GlcNAc_Kinase"/>
</dbReference>
<evidence type="ECO:0000256" key="5">
    <source>
        <dbReference type="PROSITE-ProRule" id="PRU10141"/>
    </source>
</evidence>
<evidence type="ECO:0000256" key="7">
    <source>
        <dbReference type="SAM" id="Phobius"/>
    </source>
</evidence>
<evidence type="ECO:0000259" key="8">
    <source>
        <dbReference type="PROSITE" id="PS50011"/>
    </source>
</evidence>
<evidence type="ECO:0000256" key="6">
    <source>
        <dbReference type="SAM" id="MobiDB-lite"/>
    </source>
</evidence>
<dbReference type="InParanoid" id="A0A2P6NDQ3"/>
<keyword evidence="10" id="KW-1185">Reference proteome</keyword>
<dbReference type="InterPro" id="IPR011009">
    <property type="entry name" value="Kinase-like_dom_sf"/>
</dbReference>
<dbReference type="CDD" id="cd24081">
    <property type="entry name" value="ASKHA_NBD_DdNAGK-like"/>
    <property type="match status" value="1"/>
</dbReference>
<dbReference type="PRINTS" id="PR00109">
    <property type="entry name" value="TYRKINASE"/>
</dbReference>
<dbReference type="Gene3D" id="6.10.340.10">
    <property type="match status" value="1"/>
</dbReference>
<gene>
    <name evidence="9" type="ORF">PROFUN_03778</name>
</gene>
<dbReference type="Gene3D" id="3.30.420.40">
    <property type="match status" value="2"/>
</dbReference>
<keyword evidence="7" id="KW-0812">Transmembrane</keyword>
<feature type="transmembrane region" description="Helical" evidence="7">
    <location>
        <begin position="179"/>
        <end position="203"/>
    </location>
</feature>
<dbReference type="InterPro" id="IPR020635">
    <property type="entry name" value="Tyr_kinase_cat_dom"/>
</dbReference>
<dbReference type="InterPro" id="IPR008266">
    <property type="entry name" value="Tyr_kinase_AS"/>
</dbReference>
<evidence type="ECO:0000256" key="4">
    <source>
        <dbReference type="ARBA" id="ARBA00031123"/>
    </source>
</evidence>
<keyword evidence="7" id="KW-0472">Membrane</keyword>
<keyword evidence="5" id="KW-0067">ATP-binding</keyword>
<evidence type="ECO:0000313" key="10">
    <source>
        <dbReference type="Proteomes" id="UP000241769"/>
    </source>
</evidence>
<dbReference type="PROSITE" id="PS00107">
    <property type="entry name" value="PROTEIN_KINASE_ATP"/>
    <property type="match status" value="1"/>
</dbReference>
<keyword evidence="5" id="KW-0547">Nucleotide-binding</keyword>
<evidence type="ECO:0000256" key="2">
    <source>
        <dbReference type="ARBA" id="ARBA00012122"/>
    </source>
</evidence>
<accession>A0A2P6NDQ3</accession>
<dbReference type="STRING" id="1890364.A0A2P6NDQ3"/>